<dbReference type="STRING" id="311410.LA5095_00814"/>
<evidence type="ECO:0000313" key="1">
    <source>
        <dbReference type="EMBL" id="CTQ74205.1"/>
    </source>
</evidence>
<dbReference type="RefSeq" id="WP_186009643.1">
    <property type="nucleotide sequence ID" value="NZ_CANMGD010000004.1"/>
</dbReference>
<evidence type="ECO:0000313" key="2">
    <source>
        <dbReference type="Proteomes" id="UP000049983"/>
    </source>
</evidence>
<accession>A0A0M6ZE27</accession>
<evidence type="ECO:0008006" key="3">
    <source>
        <dbReference type="Google" id="ProtNLM"/>
    </source>
</evidence>
<dbReference type="Pfam" id="PF06707">
    <property type="entry name" value="DUF1194"/>
    <property type="match status" value="1"/>
</dbReference>
<dbReference type="InterPro" id="IPR010607">
    <property type="entry name" value="DUF1194"/>
</dbReference>
<dbReference type="EMBL" id="CXWC01000011">
    <property type="protein sequence ID" value="CTQ74205.1"/>
    <property type="molecule type" value="Genomic_DNA"/>
</dbReference>
<dbReference type="GeneID" id="97671276"/>
<dbReference type="InterPro" id="IPR036465">
    <property type="entry name" value="vWFA_dom_sf"/>
</dbReference>
<reference evidence="2" key="1">
    <citation type="submission" date="2015-07" db="EMBL/GenBank/DDBJ databases">
        <authorList>
            <person name="Rodrigo-Torres Lidia"/>
            <person name="Arahal R.David."/>
        </authorList>
    </citation>
    <scope>NUCLEOTIDE SEQUENCE [LARGE SCALE GENOMIC DNA]</scope>
    <source>
        <strain evidence="2">CECT 5096</strain>
    </source>
</reference>
<dbReference type="SUPFAM" id="SSF53300">
    <property type="entry name" value="vWA-like"/>
    <property type="match status" value="1"/>
</dbReference>
<dbReference type="Gene3D" id="3.40.50.410">
    <property type="entry name" value="von Willebrand factor, type A domain"/>
    <property type="match status" value="1"/>
</dbReference>
<sequence length="245" mass="26410">MFRQFVRSLTDTAHNPARSLRVCIGALGLAVSAMVPVPATACSLALVLAMDGSSSVDHLEHDLQLNGMAQALSDPDVVQAIEAVGGIWIMSFEWSGQRQHFLQLGWQHLTDAESAERAASTLRESRRGFIGFPTAIGYALGYASVQMSRAPAKCARKVIDVAGDGINNDGFPPSSAYKAFDFEGITVNGLVIEGAEDSPLQYYQSHVISGPGAFIEVADDYQDYARAMKRKLIREIIGNGYALVN</sequence>
<proteinExistence type="predicted"/>
<dbReference type="AlphaFoldDB" id="A0A0M6ZE27"/>
<gene>
    <name evidence="1" type="ORF">LA5096_03954</name>
</gene>
<dbReference type="Proteomes" id="UP000049983">
    <property type="component" value="Unassembled WGS sequence"/>
</dbReference>
<keyword evidence="2" id="KW-1185">Reference proteome</keyword>
<name>A0A0M6ZE27_9HYPH</name>
<protein>
    <recommendedName>
        <fullName evidence="3">DUF1194 domain-containing protein</fullName>
    </recommendedName>
</protein>
<organism evidence="1 2">
    <name type="scientific">Roseibium album</name>
    <dbReference type="NCBI Taxonomy" id="311410"/>
    <lineage>
        <taxon>Bacteria</taxon>
        <taxon>Pseudomonadati</taxon>
        <taxon>Pseudomonadota</taxon>
        <taxon>Alphaproteobacteria</taxon>
        <taxon>Hyphomicrobiales</taxon>
        <taxon>Stappiaceae</taxon>
        <taxon>Roseibium</taxon>
    </lineage>
</organism>